<organism evidence="2 5">
    <name type="scientific">Puccinia graminis f. sp. tritici</name>
    <dbReference type="NCBI Taxonomy" id="56615"/>
    <lineage>
        <taxon>Eukaryota</taxon>
        <taxon>Fungi</taxon>
        <taxon>Dikarya</taxon>
        <taxon>Basidiomycota</taxon>
        <taxon>Pucciniomycotina</taxon>
        <taxon>Pucciniomycetes</taxon>
        <taxon>Pucciniales</taxon>
        <taxon>Pucciniaceae</taxon>
        <taxon>Puccinia</taxon>
    </lineage>
</organism>
<gene>
    <name evidence="3" type="ORF">PGT21_004154</name>
    <name evidence="2" type="ORF">PGTUg99_020558</name>
</gene>
<keyword evidence="4" id="KW-1185">Reference proteome</keyword>
<dbReference type="Proteomes" id="UP000324748">
    <property type="component" value="Unassembled WGS sequence"/>
</dbReference>
<protein>
    <submittedName>
        <fullName evidence="2">Uncharacterized protein</fullName>
    </submittedName>
</protein>
<comment type="caution">
    <text evidence="2">The sequence shown here is derived from an EMBL/GenBank/DDBJ whole genome shotgun (WGS) entry which is preliminary data.</text>
</comment>
<reference evidence="4 5" key="1">
    <citation type="submission" date="2019-05" db="EMBL/GenBank/DDBJ databases">
        <title>Emergence of the Ug99 lineage of the wheat stem rust pathogen through somatic hybridization.</title>
        <authorList>
            <person name="Li F."/>
            <person name="Upadhyaya N.M."/>
            <person name="Sperschneider J."/>
            <person name="Matny O."/>
            <person name="Nguyen-Phuc H."/>
            <person name="Mago R."/>
            <person name="Raley C."/>
            <person name="Miller M.E."/>
            <person name="Silverstein K.A.T."/>
            <person name="Henningsen E."/>
            <person name="Hirsch C.D."/>
            <person name="Visser B."/>
            <person name="Pretorius Z.A."/>
            <person name="Steffenson B.J."/>
            <person name="Schwessinger B."/>
            <person name="Dodds P.N."/>
            <person name="Figueroa M."/>
        </authorList>
    </citation>
    <scope>NUCLEOTIDE SEQUENCE [LARGE SCALE GENOMIC DNA]</scope>
    <source>
        <strain evidence="3">21-0</strain>
        <strain evidence="2 5">Ug99</strain>
    </source>
</reference>
<accession>A0A5B0NIM2</accession>
<evidence type="ECO:0000313" key="5">
    <source>
        <dbReference type="Proteomes" id="UP000325313"/>
    </source>
</evidence>
<dbReference type="EMBL" id="VSWC01000040">
    <property type="protein sequence ID" value="KAA1105361.1"/>
    <property type="molecule type" value="Genomic_DNA"/>
</dbReference>
<dbReference type="AlphaFoldDB" id="A0A5B0NIM2"/>
<evidence type="ECO:0000313" key="2">
    <source>
        <dbReference type="EMBL" id="KAA1088374.1"/>
    </source>
</evidence>
<evidence type="ECO:0000313" key="4">
    <source>
        <dbReference type="Proteomes" id="UP000324748"/>
    </source>
</evidence>
<feature type="region of interest" description="Disordered" evidence="1">
    <location>
        <begin position="116"/>
        <end position="135"/>
    </location>
</feature>
<dbReference type="Proteomes" id="UP000325313">
    <property type="component" value="Unassembled WGS sequence"/>
</dbReference>
<sequence>MSGQSSFGENPGSSSCEMDQPSKLTVYVLKELIISVVCSFDDVITAEERQSSRRRTGAYFGEVIRSKLVRPGARPIGLSCALTGSKAQHGTEDVSIRHSVVGSRRPHTVLRIPRPTTSLFDRGDPGSSEQTLTLF</sequence>
<proteinExistence type="predicted"/>
<name>A0A5B0NIM2_PUCGR</name>
<evidence type="ECO:0000256" key="1">
    <source>
        <dbReference type="SAM" id="MobiDB-lite"/>
    </source>
</evidence>
<dbReference type="EMBL" id="VDEP01000406">
    <property type="protein sequence ID" value="KAA1088374.1"/>
    <property type="molecule type" value="Genomic_DNA"/>
</dbReference>
<evidence type="ECO:0000313" key="3">
    <source>
        <dbReference type="EMBL" id="KAA1105361.1"/>
    </source>
</evidence>